<evidence type="ECO:0000313" key="2">
    <source>
        <dbReference type="Proteomes" id="UP000054477"/>
    </source>
</evidence>
<organism evidence="1 2">
    <name type="scientific">Laccaria amethystina LaAM-08-1</name>
    <dbReference type="NCBI Taxonomy" id="1095629"/>
    <lineage>
        <taxon>Eukaryota</taxon>
        <taxon>Fungi</taxon>
        <taxon>Dikarya</taxon>
        <taxon>Basidiomycota</taxon>
        <taxon>Agaricomycotina</taxon>
        <taxon>Agaricomycetes</taxon>
        <taxon>Agaricomycetidae</taxon>
        <taxon>Agaricales</taxon>
        <taxon>Agaricineae</taxon>
        <taxon>Hydnangiaceae</taxon>
        <taxon>Laccaria</taxon>
    </lineage>
</organism>
<accession>A0A0C9X4I3</accession>
<protein>
    <submittedName>
        <fullName evidence="1">Uncharacterized protein</fullName>
    </submittedName>
</protein>
<dbReference type="HOGENOM" id="CLU_2250579_0_0_1"/>
<gene>
    <name evidence="1" type="ORF">K443DRAFT_685206</name>
</gene>
<dbReference type="AlphaFoldDB" id="A0A0C9X4I3"/>
<reference evidence="1 2" key="1">
    <citation type="submission" date="2014-04" db="EMBL/GenBank/DDBJ databases">
        <authorList>
            <consortium name="DOE Joint Genome Institute"/>
            <person name="Kuo A."/>
            <person name="Kohler A."/>
            <person name="Nagy L.G."/>
            <person name="Floudas D."/>
            <person name="Copeland A."/>
            <person name="Barry K.W."/>
            <person name="Cichocki N."/>
            <person name="Veneault-Fourrey C."/>
            <person name="LaButti K."/>
            <person name="Lindquist E.A."/>
            <person name="Lipzen A."/>
            <person name="Lundell T."/>
            <person name="Morin E."/>
            <person name="Murat C."/>
            <person name="Sun H."/>
            <person name="Tunlid A."/>
            <person name="Henrissat B."/>
            <person name="Grigoriev I.V."/>
            <person name="Hibbett D.S."/>
            <person name="Martin F."/>
            <person name="Nordberg H.P."/>
            <person name="Cantor M.N."/>
            <person name="Hua S.X."/>
        </authorList>
    </citation>
    <scope>NUCLEOTIDE SEQUENCE [LARGE SCALE GENOMIC DNA]</scope>
    <source>
        <strain evidence="1 2">LaAM-08-1</strain>
    </source>
</reference>
<proteinExistence type="predicted"/>
<dbReference type="EMBL" id="KN838904">
    <property type="protein sequence ID" value="KIJ92516.1"/>
    <property type="molecule type" value="Genomic_DNA"/>
</dbReference>
<evidence type="ECO:0000313" key="1">
    <source>
        <dbReference type="EMBL" id="KIJ92516.1"/>
    </source>
</evidence>
<keyword evidence="2" id="KW-1185">Reference proteome</keyword>
<sequence length="104" mass="11951">MRLFRNYSPNFCLSFLGIGESRFQAAVTTRVVGCQLGEREGFLYEGCVSLFEPEKGVGQLYDYRFGTSQCFLILPCNTILIPALPCNRALFFHKEPEPARRQYR</sequence>
<reference evidence="2" key="2">
    <citation type="submission" date="2015-01" db="EMBL/GenBank/DDBJ databases">
        <title>Evolutionary Origins and Diversification of the Mycorrhizal Mutualists.</title>
        <authorList>
            <consortium name="DOE Joint Genome Institute"/>
            <consortium name="Mycorrhizal Genomics Consortium"/>
            <person name="Kohler A."/>
            <person name="Kuo A."/>
            <person name="Nagy L.G."/>
            <person name="Floudas D."/>
            <person name="Copeland A."/>
            <person name="Barry K.W."/>
            <person name="Cichocki N."/>
            <person name="Veneault-Fourrey C."/>
            <person name="LaButti K."/>
            <person name="Lindquist E.A."/>
            <person name="Lipzen A."/>
            <person name="Lundell T."/>
            <person name="Morin E."/>
            <person name="Murat C."/>
            <person name="Riley R."/>
            <person name="Ohm R."/>
            <person name="Sun H."/>
            <person name="Tunlid A."/>
            <person name="Henrissat B."/>
            <person name="Grigoriev I.V."/>
            <person name="Hibbett D.S."/>
            <person name="Martin F."/>
        </authorList>
    </citation>
    <scope>NUCLEOTIDE SEQUENCE [LARGE SCALE GENOMIC DNA]</scope>
    <source>
        <strain evidence="2">LaAM-08-1</strain>
    </source>
</reference>
<name>A0A0C9X4I3_9AGAR</name>
<dbReference type="Proteomes" id="UP000054477">
    <property type="component" value="Unassembled WGS sequence"/>
</dbReference>